<keyword evidence="1" id="KW-0324">Glycolysis</keyword>
<dbReference type="Gene3D" id="3.30.420.40">
    <property type="match status" value="1"/>
</dbReference>
<reference evidence="3" key="1">
    <citation type="submission" date="2020-03" db="EMBL/GenBank/DDBJ databases">
        <title>Castanea mollissima Vanexum genome sequencing.</title>
        <authorList>
            <person name="Staton M."/>
        </authorList>
    </citation>
    <scope>NUCLEOTIDE SEQUENCE</scope>
    <source>
        <tissue evidence="3">Leaf</tissue>
    </source>
</reference>
<dbReference type="EC" id="2.7.1.-" evidence="1"/>
<keyword evidence="1" id="KW-0808">Transferase</keyword>
<keyword evidence="1" id="KW-0547">Nucleotide-binding</keyword>
<keyword evidence="1" id="KW-0067">ATP-binding</keyword>
<dbReference type="GO" id="GO:0005739">
    <property type="term" value="C:mitochondrion"/>
    <property type="evidence" value="ECO:0007669"/>
    <property type="project" value="TreeGrafter"/>
</dbReference>
<evidence type="ECO:0000313" key="3">
    <source>
        <dbReference type="EMBL" id="KAF3945563.1"/>
    </source>
</evidence>
<evidence type="ECO:0000313" key="4">
    <source>
        <dbReference type="Proteomes" id="UP000737018"/>
    </source>
</evidence>
<evidence type="ECO:0000256" key="1">
    <source>
        <dbReference type="RuleBase" id="RU362007"/>
    </source>
</evidence>
<dbReference type="GO" id="GO:0005829">
    <property type="term" value="C:cytosol"/>
    <property type="evidence" value="ECO:0007669"/>
    <property type="project" value="TreeGrafter"/>
</dbReference>
<protein>
    <recommendedName>
        <fullName evidence="1">Phosphotransferase</fullName>
        <ecNumber evidence="1">2.7.1.-</ecNumber>
    </recommendedName>
</protein>
<organism evidence="3 4">
    <name type="scientific">Castanea mollissima</name>
    <name type="common">Chinese chestnut</name>
    <dbReference type="NCBI Taxonomy" id="60419"/>
    <lineage>
        <taxon>Eukaryota</taxon>
        <taxon>Viridiplantae</taxon>
        <taxon>Streptophyta</taxon>
        <taxon>Embryophyta</taxon>
        <taxon>Tracheophyta</taxon>
        <taxon>Spermatophyta</taxon>
        <taxon>Magnoliopsida</taxon>
        <taxon>eudicotyledons</taxon>
        <taxon>Gunneridae</taxon>
        <taxon>Pentapetalae</taxon>
        <taxon>rosids</taxon>
        <taxon>fabids</taxon>
        <taxon>Fagales</taxon>
        <taxon>Fagaceae</taxon>
        <taxon>Castanea</taxon>
    </lineage>
</organism>
<dbReference type="GO" id="GO:0004340">
    <property type="term" value="F:glucokinase activity"/>
    <property type="evidence" value="ECO:0007669"/>
    <property type="project" value="TreeGrafter"/>
</dbReference>
<dbReference type="GO" id="GO:0006006">
    <property type="term" value="P:glucose metabolic process"/>
    <property type="evidence" value="ECO:0007669"/>
    <property type="project" value="TreeGrafter"/>
</dbReference>
<gene>
    <name evidence="3" type="ORF">CMV_028075</name>
</gene>
<comment type="caution">
    <text evidence="3">The sequence shown here is derived from an EMBL/GenBank/DDBJ whole genome shotgun (WGS) entry which is preliminary data.</text>
</comment>
<dbReference type="InterPro" id="IPR043129">
    <property type="entry name" value="ATPase_NBD"/>
</dbReference>
<dbReference type="GO" id="GO:0001678">
    <property type="term" value="P:intracellular glucose homeostasis"/>
    <property type="evidence" value="ECO:0007669"/>
    <property type="project" value="InterPro"/>
</dbReference>
<keyword evidence="4" id="KW-1185">Reference proteome</keyword>
<accession>A0A8J4QI89</accession>
<dbReference type="AlphaFoldDB" id="A0A8J4QI89"/>
<keyword evidence="1" id="KW-0418">Kinase</keyword>
<name>A0A8J4QI89_9ROSI</name>
<dbReference type="Proteomes" id="UP000737018">
    <property type="component" value="Unassembled WGS sequence"/>
</dbReference>
<dbReference type="PANTHER" id="PTHR19443">
    <property type="entry name" value="HEXOKINASE"/>
    <property type="match status" value="1"/>
</dbReference>
<dbReference type="EMBL" id="JRKL02012156">
    <property type="protein sequence ID" value="KAF3945563.1"/>
    <property type="molecule type" value="Genomic_DNA"/>
</dbReference>
<dbReference type="PANTHER" id="PTHR19443:SF85">
    <property type="entry name" value="HEXOKINASE-1"/>
    <property type="match status" value="1"/>
</dbReference>
<feature type="non-terminal residue" evidence="3">
    <location>
        <position position="209"/>
    </location>
</feature>
<dbReference type="PROSITE" id="PS51748">
    <property type="entry name" value="HEXOKINASE_2"/>
    <property type="match status" value="1"/>
</dbReference>
<dbReference type="GO" id="GO:0005536">
    <property type="term" value="F:D-glucose binding"/>
    <property type="evidence" value="ECO:0007669"/>
    <property type="project" value="InterPro"/>
</dbReference>
<dbReference type="GO" id="GO:0005524">
    <property type="term" value="F:ATP binding"/>
    <property type="evidence" value="ECO:0007669"/>
    <property type="project" value="UniProtKB-UniRule"/>
</dbReference>
<dbReference type="GO" id="GO:0006096">
    <property type="term" value="P:glycolytic process"/>
    <property type="evidence" value="ECO:0007669"/>
    <property type="project" value="UniProtKB-KW"/>
</dbReference>
<dbReference type="SUPFAM" id="SSF53067">
    <property type="entry name" value="Actin-like ATPase domain"/>
    <property type="match status" value="1"/>
</dbReference>
<dbReference type="GO" id="GO:0008865">
    <property type="term" value="F:fructokinase activity"/>
    <property type="evidence" value="ECO:0007669"/>
    <property type="project" value="TreeGrafter"/>
</dbReference>
<evidence type="ECO:0000259" key="2">
    <source>
        <dbReference type="Pfam" id="PF00349"/>
    </source>
</evidence>
<dbReference type="OrthoDB" id="1921326at2759"/>
<feature type="domain" description="Hexokinase N-terminal" evidence="2">
    <location>
        <begin position="124"/>
        <end position="200"/>
    </location>
</feature>
<dbReference type="InterPro" id="IPR001312">
    <property type="entry name" value="Hexokinase"/>
</dbReference>
<comment type="similarity">
    <text evidence="1">Belongs to the hexokinase family.</text>
</comment>
<dbReference type="InterPro" id="IPR022672">
    <property type="entry name" value="Hexokinase_N"/>
</dbReference>
<dbReference type="Pfam" id="PF00349">
    <property type="entry name" value="Hexokinase_1"/>
    <property type="match status" value="1"/>
</dbReference>
<proteinExistence type="inferred from homology"/>
<sequence length="209" mass="23978">MEPRIDDEPQILHLGLLDESLLMRQRYHRSEDIWNEPTPRCDYGPWPYAPFAFKWVRVPSSKSRPSGMALIHYREQLVRMQPDQIVWQPYKADFGHLPDFCVAGRDTNKLPCVEGTIGRGAVVNQEVFEVSIPLDLMVGTSEALFDFIAAELAKFVDQEGPDFQLPPGRQRELGFTFSFPVMQTSIASGNLIMWTKSFSIRLSSFIFTY</sequence>